<sequence>MTSLPPSSPIPSPSPRESDPIRAFHSLIPPLSSNSSDSDSTKMPHSHVKHSSQDTKKSQTKVLKSPNRPKNSPKREIPIKFPKPNKTNLNELISQKPDRVEDRRQPPKVSKNWRDHYSSCSNPPISESTSSDDADDEGFANGCVENNDSETDDDTAAYKPPKRPSKGHRRRGVVESEHDSGSVSNDADCSNSDNTNGHGSDSANNSDGECDNSDNGESLPPKRLSKDKEWFLPDLEDKFETYIDHGCTLDKQGYPIYPNGRTTFLRLPGEQITNFGTIGFSKTCSVNYCRNRTWKVTRYFCLGALVCNNPSCNWAGPPPTGKAGKEKFSNKKMRCRGLANKCKGKVSHQRCPDSVAIQFDHHLPTGWGILRHKGTHPHPWPKAKKPDCMAKEELKAKIKKHPKATALALKMGKASDPTADIDSVVAIHPAYINRDWLACYRRTILVELGLAPDKLGDGVGDKFLLTMFGWPARGMWIISSSFMLQNEHFTFQTKWMSDRLMARDSDNRVYSGGLLSDVTYQYFENGYLLTTSMFCDELQQWIPIQLTWIRGLIVDFLTAQVEGFVSAYLEVFRQGTRKEVRRMLKGCREHFRQSVTRVKRNRSLITVDQEEPFRKACMDLLEPATPDGQTHEQKVDHIRRRYPKVQKWLDWWTVSDIEALLFPSREPRLEDTPDGLPDTTNGQESLHRTYYCLSDGRQCLMLGMIDLYTFVDMLERDWKEEFR</sequence>
<evidence type="ECO:0000313" key="4">
    <source>
        <dbReference type="Proteomes" id="UP000005240"/>
    </source>
</evidence>
<accession>A0A180G2Y7</accession>
<keyword evidence="4" id="KW-1185">Reference proteome</keyword>
<reference evidence="2" key="2">
    <citation type="submission" date="2016-05" db="EMBL/GenBank/DDBJ databases">
        <title>Comparative analysis highlights variable genome content of wheat rusts and divergence of the mating loci.</title>
        <authorList>
            <person name="Cuomo C.A."/>
            <person name="Bakkeren G."/>
            <person name="Szabo L."/>
            <person name="Khalil H."/>
            <person name="Joly D."/>
            <person name="Goldberg J."/>
            <person name="Young S."/>
            <person name="Zeng Q."/>
            <person name="Fellers J."/>
        </authorList>
    </citation>
    <scope>NUCLEOTIDE SEQUENCE [LARGE SCALE GENOMIC DNA]</scope>
    <source>
        <strain evidence="2">1-1 BBBD Race 1</strain>
    </source>
</reference>
<protein>
    <recommendedName>
        <fullName evidence="5">GCM domain-containing protein</fullName>
    </recommendedName>
</protein>
<feature type="compositionally biased region" description="Basic residues" evidence="1">
    <location>
        <begin position="160"/>
        <end position="171"/>
    </location>
</feature>
<evidence type="ECO:0008006" key="5">
    <source>
        <dbReference type="Google" id="ProtNLM"/>
    </source>
</evidence>
<reference evidence="3 4" key="3">
    <citation type="journal article" date="2017" name="G3 (Bethesda)">
        <title>Comparative analysis highlights variable genome content of wheat rusts and divergence of the mating loci.</title>
        <authorList>
            <person name="Cuomo C.A."/>
            <person name="Bakkeren G."/>
            <person name="Khalil H.B."/>
            <person name="Panwar V."/>
            <person name="Joly D."/>
            <person name="Linning R."/>
            <person name="Sakthikumar S."/>
            <person name="Song X."/>
            <person name="Adiconis X."/>
            <person name="Fan L."/>
            <person name="Goldberg J.M."/>
            <person name="Levin J.Z."/>
            <person name="Young S."/>
            <person name="Zeng Q."/>
            <person name="Anikster Y."/>
            <person name="Bruce M."/>
            <person name="Wang M."/>
            <person name="Yin C."/>
            <person name="McCallum B."/>
            <person name="Szabo L.J."/>
            <person name="Hulbert S."/>
            <person name="Chen X."/>
            <person name="Fellers J.P."/>
        </authorList>
    </citation>
    <scope>NUCLEOTIDE SEQUENCE</scope>
    <source>
        <strain evidence="4">Isolate 1-1 / race 1 (BBBD)</strain>
        <strain evidence="3">isolate 1-1 / race 1 (BBBD)</strain>
    </source>
</reference>
<organism evidence="2">
    <name type="scientific">Puccinia triticina (isolate 1-1 / race 1 (BBBD))</name>
    <name type="common">Brown leaf rust fungus</name>
    <dbReference type="NCBI Taxonomy" id="630390"/>
    <lineage>
        <taxon>Eukaryota</taxon>
        <taxon>Fungi</taxon>
        <taxon>Dikarya</taxon>
        <taxon>Basidiomycota</taxon>
        <taxon>Pucciniomycotina</taxon>
        <taxon>Pucciniomycetes</taxon>
        <taxon>Pucciniales</taxon>
        <taxon>Pucciniaceae</taxon>
        <taxon>Puccinia</taxon>
    </lineage>
</organism>
<gene>
    <name evidence="2" type="ORF">PTTG_29591</name>
</gene>
<reference evidence="2" key="1">
    <citation type="submission" date="2009-11" db="EMBL/GenBank/DDBJ databases">
        <authorList>
            <consortium name="The Broad Institute Genome Sequencing Platform"/>
            <person name="Ward D."/>
            <person name="Feldgarden M."/>
            <person name="Earl A."/>
            <person name="Young S.K."/>
            <person name="Zeng Q."/>
            <person name="Koehrsen M."/>
            <person name="Alvarado L."/>
            <person name="Berlin A."/>
            <person name="Bochicchio J."/>
            <person name="Borenstein D."/>
            <person name="Chapman S.B."/>
            <person name="Chen Z."/>
            <person name="Engels R."/>
            <person name="Freedman E."/>
            <person name="Gellesch M."/>
            <person name="Goldberg J."/>
            <person name="Griggs A."/>
            <person name="Gujja S."/>
            <person name="Heilman E."/>
            <person name="Heiman D."/>
            <person name="Hepburn T."/>
            <person name="Howarth C."/>
            <person name="Jen D."/>
            <person name="Larson L."/>
            <person name="Lewis B."/>
            <person name="Mehta T."/>
            <person name="Park D."/>
            <person name="Pearson M."/>
            <person name="Roberts A."/>
            <person name="Saif S."/>
            <person name="Shea T."/>
            <person name="Shenoy N."/>
            <person name="Sisk P."/>
            <person name="Stolte C."/>
            <person name="Sykes S."/>
            <person name="Thomson T."/>
            <person name="Walk T."/>
            <person name="White J."/>
            <person name="Yandava C."/>
            <person name="Izard J."/>
            <person name="Baranova O.V."/>
            <person name="Blanton J.M."/>
            <person name="Tanner A.C."/>
            <person name="Dewhirst F.E."/>
            <person name="Haas B."/>
            <person name="Nusbaum C."/>
            <person name="Birren B."/>
        </authorList>
    </citation>
    <scope>NUCLEOTIDE SEQUENCE [LARGE SCALE GENOMIC DNA]</scope>
    <source>
        <strain evidence="2">1-1 BBBD Race 1</strain>
    </source>
</reference>
<feature type="compositionally biased region" description="Pro residues" evidence="1">
    <location>
        <begin position="1"/>
        <end position="14"/>
    </location>
</feature>
<evidence type="ECO:0000313" key="2">
    <source>
        <dbReference type="EMBL" id="OAV87065.1"/>
    </source>
</evidence>
<dbReference type="OrthoDB" id="3046222at2759"/>
<feature type="region of interest" description="Disordered" evidence="1">
    <location>
        <begin position="1"/>
        <end position="225"/>
    </location>
</feature>
<name>A0A180G2Y7_PUCT1</name>
<reference evidence="3" key="4">
    <citation type="submission" date="2025-05" db="UniProtKB">
        <authorList>
            <consortium name="EnsemblFungi"/>
        </authorList>
    </citation>
    <scope>IDENTIFICATION</scope>
    <source>
        <strain evidence="3">isolate 1-1 / race 1 (BBBD)</strain>
    </source>
</reference>
<feature type="compositionally biased region" description="Basic and acidic residues" evidence="1">
    <location>
        <begin position="96"/>
        <end position="105"/>
    </location>
</feature>
<dbReference type="STRING" id="630390.A0A180G2Y7"/>
<dbReference type="VEuPathDB" id="FungiDB:PTTG_29591"/>
<proteinExistence type="predicted"/>
<dbReference type="AlphaFoldDB" id="A0A180G2Y7"/>
<feature type="compositionally biased region" description="Low complexity" evidence="1">
    <location>
        <begin position="26"/>
        <end position="38"/>
    </location>
</feature>
<feature type="compositionally biased region" description="Polar residues" evidence="1">
    <location>
        <begin position="181"/>
        <end position="207"/>
    </location>
</feature>
<dbReference type="EnsemblFungi" id="PTTG_29591-t43_1">
    <property type="protein sequence ID" value="PTTG_29591-t43_1-p1"/>
    <property type="gene ID" value="PTTG_29591"/>
</dbReference>
<dbReference type="Proteomes" id="UP000005240">
    <property type="component" value="Unassembled WGS sequence"/>
</dbReference>
<dbReference type="EMBL" id="ADAS02000617">
    <property type="protein sequence ID" value="OAV87065.1"/>
    <property type="molecule type" value="Genomic_DNA"/>
</dbReference>
<evidence type="ECO:0000256" key="1">
    <source>
        <dbReference type="SAM" id="MobiDB-lite"/>
    </source>
</evidence>
<evidence type="ECO:0000313" key="3">
    <source>
        <dbReference type="EnsemblFungi" id="PTTG_29591-t43_1-p1"/>
    </source>
</evidence>